<dbReference type="InterPro" id="IPR041588">
    <property type="entry name" value="Integrase_H2C2"/>
</dbReference>
<dbReference type="OrthoDB" id="6154438at2759"/>
<evidence type="ECO:0000259" key="2">
    <source>
        <dbReference type="Pfam" id="PF17919"/>
    </source>
</evidence>
<keyword evidence="1" id="KW-0511">Multifunctional enzyme</keyword>
<evidence type="ECO:0000259" key="3">
    <source>
        <dbReference type="Pfam" id="PF17921"/>
    </source>
</evidence>
<dbReference type="GO" id="GO:0003824">
    <property type="term" value="F:catalytic activity"/>
    <property type="evidence" value="ECO:0007669"/>
    <property type="project" value="UniProtKB-KW"/>
</dbReference>
<dbReference type="InterPro" id="IPR043502">
    <property type="entry name" value="DNA/RNA_pol_sf"/>
</dbReference>
<name>A0A6J7ZZR3_MYTCO</name>
<dbReference type="Gene3D" id="3.10.20.370">
    <property type="match status" value="1"/>
</dbReference>
<keyword evidence="5" id="KW-1185">Reference proteome</keyword>
<dbReference type="InterPro" id="IPR050951">
    <property type="entry name" value="Retrovirus_Pol_polyprotein"/>
</dbReference>
<evidence type="ECO:0000256" key="1">
    <source>
        <dbReference type="ARBA" id="ARBA00023268"/>
    </source>
</evidence>
<dbReference type="CDD" id="cd09274">
    <property type="entry name" value="RNase_HI_RT_Ty3"/>
    <property type="match status" value="1"/>
</dbReference>
<evidence type="ECO:0008006" key="6">
    <source>
        <dbReference type="Google" id="ProtNLM"/>
    </source>
</evidence>
<dbReference type="AlphaFoldDB" id="A0A6J7ZZR3"/>
<organism evidence="4 5">
    <name type="scientific">Mytilus coruscus</name>
    <name type="common">Sea mussel</name>
    <dbReference type="NCBI Taxonomy" id="42192"/>
    <lineage>
        <taxon>Eukaryota</taxon>
        <taxon>Metazoa</taxon>
        <taxon>Spiralia</taxon>
        <taxon>Lophotrochozoa</taxon>
        <taxon>Mollusca</taxon>
        <taxon>Bivalvia</taxon>
        <taxon>Autobranchia</taxon>
        <taxon>Pteriomorphia</taxon>
        <taxon>Mytilida</taxon>
        <taxon>Mytiloidea</taxon>
        <taxon>Mytilidae</taxon>
        <taxon>Mytilinae</taxon>
        <taxon>Mytilus</taxon>
    </lineage>
</organism>
<accession>A0A6J7ZZR3</accession>
<reference evidence="4 5" key="1">
    <citation type="submission" date="2020-06" db="EMBL/GenBank/DDBJ databases">
        <authorList>
            <person name="Li R."/>
            <person name="Bekaert M."/>
        </authorList>
    </citation>
    <scope>NUCLEOTIDE SEQUENCE [LARGE SCALE GENOMIC DNA]</scope>
    <source>
        <strain evidence="5">wild</strain>
    </source>
</reference>
<dbReference type="PANTHER" id="PTHR37984">
    <property type="entry name" value="PROTEIN CBG26694"/>
    <property type="match status" value="1"/>
</dbReference>
<dbReference type="EMBL" id="CACVKT020000348">
    <property type="protein sequence ID" value="CAC5358428.1"/>
    <property type="molecule type" value="Genomic_DNA"/>
</dbReference>
<dbReference type="Pfam" id="PF17921">
    <property type="entry name" value="Integrase_H2C2"/>
    <property type="match status" value="1"/>
</dbReference>
<dbReference type="Pfam" id="PF17919">
    <property type="entry name" value="RT_RNaseH_2"/>
    <property type="match status" value="1"/>
</dbReference>
<proteinExistence type="predicted"/>
<gene>
    <name evidence="4" type="ORF">MCOR_1684</name>
</gene>
<dbReference type="Gene3D" id="1.10.340.70">
    <property type="match status" value="1"/>
</dbReference>
<dbReference type="FunFam" id="1.10.340.70:FF:000003">
    <property type="entry name" value="Protein CBG25708"/>
    <property type="match status" value="1"/>
</dbReference>
<evidence type="ECO:0000313" key="5">
    <source>
        <dbReference type="Proteomes" id="UP000507470"/>
    </source>
</evidence>
<dbReference type="Proteomes" id="UP000507470">
    <property type="component" value="Unassembled WGS sequence"/>
</dbReference>
<dbReference type="FunFam" id="3.10.20.370:FF:000001">
    <property type="entry name" value="Retrovirus-related Pol polyprotein from transposon 17.6-like protein"/>
    <property type="match status" value="1"/>
</dbReference>
<sequence length="307" mass="35367">MATNAPLLQYYDPNKPLTLTVDASSKGLGAVLIQNQKPVAYASRALTQTQQRYPQIEKETLAIVYGCNKFHELQRLLIALEKYDLKVDYKPGKEMYLADHLSRSFLKETKEVLVPDLHVNDIHLISHMPIAPEMYAKFQKETANDEHLQELQDVIFDGCPNEKSELLHSLMPYWTFRDELSVIDGLLYKSNKAIVPKALQNEMLDKIHESHLGIVKCKSRARDVLFWIGMGQDIEDKVKSCGLCAQHQSLNAKEPMLMPEIPERPWSKLAADLFEYQKQHYLLVVDYYSKWPEVMKLDNETSKNTTD</sequence>
<evidence type="ECO:0000313" key="4">
    <source>
        <dbReference type="EMBL" id="CAC5358428.1"/>
    </source>
</evidence>
<dbReference type="PANTHER" id="PTHR37984:SF5">
    <property type="entry name" value="PROTEIN NYNRIN-LIKE"/>
    <property type="match status" value="1"/>
</dbReference>
<feature type="domain" description="Reverse transcriptase/retrotransposon-derived protein RNase H-like" evidence="2">
    <location>
        <begin position="3"/>
        <end position="72"/>
    </location>
</feature>
<protein>
    <recommendedName>
        <fullName evidence="6">Reverse transcriptase/retrotransposon-derived protein RNase H-like domain-containing protein</fullName>
    </recommendedName>
</protein>
<dbReference type="SUPFAM" id="SSF56672">
    <property type="entry name" value="DNA/RNA polymerases"/>
    <property type="match status" value="1"/>
</dbReference>
<dbReference type="InterPro" id="IPR041577">
    <property type="entry name" value="RT_RNaseH_2"/>
</dbReference>
<feature type="domain" description="Integrase zinc-binding" evidence="3">
    <location>
        <begin position="195"/>
        <end position="248"/>
    </location>
</feature>